<dbReference type="PANTHER" id="PTHR37166">
    <property type="entry name" value="PROTEIN FLAG"/>
    <property type="match status" value="1"/>
</dbReference>
<organism evidence="2 3">
    <name type="scientific">Permianibacter aggregans</name>
    <dbReference type="NCBI Taxonomy" id="1510150"/>
    <lineage>
        <taxon>Bacteria</taxon>
        <taxon>Pseudomonadati</taxon>
        <taxon>Pseudomonadota</taxon>
        <taxon>Gammaproteobacteria</taxon>
        <taxon>Pseudomonadales</taxon>
        <taxon>Pseudomonadaceae</taxon>
        <taxon>Permianibacter</taxon>
    </lineage>
</organism>
<dbReference type="EMBL" id="SNYM01000006">
    <property type="protein sequence ID" value="TDQ48608.1"/>
    <property type="molecule type" value="Genomic_DNA"/>
</dbReference>
<dbReference type="Gene3D" id="3.30.160.170">
    <property type="entry name" value="FlaG-like"/>
    <property type="match status" value="1"/>
</dbReference>
<name>A0A4R6UNA2_9GAMM</name>
<evidence type="ECO:0000313" key="3">
    <source>
        <dbReference type="Proteomes" id="UP000295375"/>
    </source>
</evidence>
<evidence type="ECO:0000256" key="1">
    <source>
        <dbReference type="SAM" id="MobiDB-lite"/>
    </source>
</evidence>
<dbReference type="PANTHER" id="PTHR37166:SF1">
    <property type="entry name" value="PROTEIN FLAG"/>
    <property type="match status" value="1"/>
</dbReference>
<accession>A0A4R6UNA2</accession>
<dbReference type="AlphaFoldDB" id="A0A4R6UNA2"/>
<dbReference type="SUPFAM" id="SSF160214">
    <property type="entry name" value="FlaG-like"/>
    <property type="match status" value="1"/>
</dbReference>
<dbReference type="InterPro" id="IPR005186">
    <property type="entry name" value="FlaG"/>
</dbReference>
<keyword evidence="3" id="KW-1185">Reference proteome</keyword>
<keyword evidence="2" id="KW-0966">Cell projection</keyword>
<dbReference type="RefSeq" id="WP_133589721.1">
    <property type="nucleotide sequence ID" value="NZ_CP037953.1"/>
</dbReference>
<keyword evidence="2" id="KW-0969">Cilium</keyword>
<evidence type="ECO:0000313" key="2">
    <source>
        <dbReference type="EMBL" id="TDQ48608.1"/>
    </source>
</evidence>
<dbReference type="OrthoDB" id="5741693at2"/>
<dbReference type="Pfam" id="PF03646">
    <property type="entry name" value="FlaG"/>
    <property type="match status" value="1"/>
</dbReference>
<sequence>MTSDIQALANQARALSASNVTSSGAATKVVNLRPAERQEIAAPTGERTTVTNAVSEPPQEEQPEQSLLETVNALNENHFNVKRSLRFEVDEQTGVTVITVKDSQTDEVIRQIPSEELLKLAQHIQSITEEFNEAKGMFLSTEA</sequence>
<comment type="caution">
    <text evidence="2">The sequence shown here is derived from an EMBL/GenBank/DDBJ whole genome shotgun (WGS) entry which is preliminary data.</text>
</comment>
<feature type="region of interest" description="Disordered" evidence="1">
    <location>
        <begin position="39"/>
        <end position="63"/>
    </location>
</feature>
<reference evidence="2 3" key="1">
    <citation type="submission" date="2019-03" db="EMBL/GenBank/DDBJ databases">
        <title>Genomic Encyclopedia of Type Strains, Phase IV (KMG-IV): sequencing the most valuable type-strain genomes for metagenomic binning, comparative biology and taxonomic classification.</title>
        <authorList>
            <person name="Goeker M."/>
        </authorList>
    </citation>
    <scope>NUCLEOTIDE SEQUENCE [LARGE SCALE GENOMIC DNA]</scope>
    <source>
        <strain evidence="2 3">DSM 103792</strain>
    </source>
</reference>
<feature type="region of interest" description="Disordered" evidence="1">
    <location>
        <begin position="1"/>
        <end position="24"/>
    </location>
</feature>
<dbReference type="InterPro" id="IPR035924">
    <property type="entry name" value="FlaG-like_sf"/>
</dbReference>
<protein>
    <submittedName>
        <fullName evidence="2">Flagellar protein FlaG</fullName>
    </submittedName>
</protein>
<proteinExistence type="predicted"/>
<keyword evidence="2" id="KW-0282">Flagellum</keyword>
<gene>
    <name evidence="2" type="ORF">EV696_10648</name>
</gene>
<dbReference type="Proteomes" id="UP000295375">
    <property type="component" value="Unassembled WGS sequence"/>
</dbReference>